<organism evidence="1 2">
    <name type="scientific">Tenacibaculum geojense</name>
    <dbReference type="NCBI Taxonomy" id="915352"/>
    <lineage>
        <taxon>Bacteria</taxon>
        <taxon>Pseudomonadati</taxon>
        <taxon>Bacteroidota</taxon>
        <taxon>Flavobacteriia</taxon>
        <taxon>Flavobacteriales</taxon>
        <taxon>Flavobacteriaceae</taxon>
        <taxon>Tenacibaculum</taxon>
    </lineage>
</organism>
<keyword evidence="2" id="KW-1185">Reference proteome</keyword>
<protein>
    <submittedName>
        <fullName evidence="1">Uncharacterized protein</fullName>
    </submittedName>
</protein>
<evidence type="ECO:0000313" key="2">
    <source>
        <dbReference type="Proteomes" id="UP001597062"/>
    </source>
</evidence>
<comment type="caution">
    <text evidence="1">The sequence shown here is derived from an EMBL/GenBank/DDBJ whole genome shotgun (WGS) entry which is preliminary data.</text>
</comment>
<reference evidence="2" key="1">
    <citation type="journal article" date="2019" name="Int. J. Syst. Evol. Microbiol.">
        <title>The Global Catalogue of Microorganisms (GCM) 10K type strain sequencing project: providing services to taxonomists for standard genome sequencing and annotation.</title>
        <authorList>
            <consortium name="The Broad Institute Genomics Platform"/>
            <consortium name="The Broad Institute Genome Sequencing Center for Infectious Disease"/>
            <person name="Wu L."/>
            <person name="Ma J."/>
        </authorList>
    </citation>
    <scope>NUCLEOTIDE SEQUENCE [LARGE SCALE GENOMIC DNA]</scope>
    <source>
        <strain evidence="2">CCUG 60527</strain>
    </source>
</reference>
<sequence length="132" mass="16057">MNNDIVLLSNNFLTSNEKNLQLDFFRDNGQVLLQVYKQYDVNNWDLEFYSTDINSIVIEIHFHKDKTNNELNFMRFKKSELSKKFIELEKNSYFYRLESKTSKNEFIEFIFNTINIVYEIKNKKFDFTLNAY</sequence>
<evidence type="ECO:0000313" key="1">
    <source>
        <dbReference type="EMBL" id="MFD0991668.1"/>
    </source>
</evidence>
<name>A0ABW3JQ13_9FLAO</name>
<accession>A0ABW3JQ13</accession>
<dbReference type="Proteomes" id="UP001597062">
    <property type="component" value="Unassembled WGS sequence"/>
</dbReference>
<proteinExistence type="predicted"/>
<dbReference type="EMBL" id="JBHTJR010000007">
    <property type="protein sequence ID" value="MFD0991668.1"/>
    <property type="molecule type" value="Genomic_DNA"/>
</dbReference>
<gene>
    <name evidence="1" type="ORF">ACFQ1U_00475</name>
</gene>
<dbReference type="RefSeq" id="WP_386104189.1">
    <property type="nucleotide sequence ID" value="NZ_JBHTJR010000007.1"/>
</dbReference>